<dbReference type="SUPFAM" id="SSF51445">
    <property type="entry name" value="(Trans)glycosidases"/>
    <property type="match status" value="1"/>
</dbReference>
<dbReference type="Gene3D" id="3.20.20.80">
    <property type="entry name" value="Glycosidases"/>
    <property type="match status" value="1"/>
</dbReference>
<keyword evidence="7" id="KW-1185">Reference proteome</keyword>
<keyword evidence="2" id="KW-0378">Hydrolase</keyword>
<accession>A0A8H7ECS1</accession>
<feature type="domain" description="Alpha-L-rhamnosidase C-terminal" evidence="4">
    <location>
        <begin position="538"/>
        <end position="602"/>
    </location>
</feature>
<dbReference type="InterPro" id="IPR008928">
    <property type="entry name" value="6-hairpin_glycosidase_sf"/>
</dbReference>
<dbReference type="PANTHER" id="PTHR34987:SF4">
    <property type="entry name" value="ALPHA-L-RHAMNOSIDASE C-TERMINAL DOMAIN-CONTAINING PROTEIN"/>
    <property type="match status" value="1"/>
</dbReference>
<evidence type="ECO:0008006" key="8">
    <source>
        <dbReference type="Google" id="ProtNLM"/>
    </source>
</evidence>
<evidence type="ECO:0000313" key="7">
    <source>
        <dbReference type="Proteomes" id="UP000596902"/>
    </source>
</evidence>
<dbReference type="GeneID" id="62207042"/>
<dbReference type="InterPro" id="IPR017853">
    <property type="entry name" value="GH"/>
</dbReference>
<name>A0A8H7ECS1_9PLEO</name>
<dbReference type="RefSeq" id="XP_038783209.1">
    <property type="nucleotide sequence ID" value="XM_038933864.1"/>
</dbReference>
<evidence type="ECO:0000256" key="2">
    <source>
        <dbReference type="ARBA" id="ARBA00022801"/>
    </source>
</evidence>
<dbReference type="GO" id="GO:0000272">
    <property type="term" value="P:polysaccharide catabolic process"/>
    <property type="evidence" value="ECO:0007669"/>
    <property type="project" value="InterPro"/>
</dbReference>
<feature type="domain" description="Glycoside hydrolase family 5" evidence="5">
    <location>
        <begin position="751"/>
        <end position="948"/>
    </location>
</feature>
<evidence type="ECO:0000259" key="5">
    <source>
        <dbReference type="Pfam" id="PF26410"/>
    </source>
</evidence>
<dbReference type="Gene3D" id="1.50.10.10">
    <property type="match status" value="1"/>
</dbReference>
<dbReference type="InterPro" id="IPR012341">
    <property type="entry name" value="6hp_glycosidase-like_sf"/>
</dbReference>
<gene>
    <name evidence="6" type="ORF">GT037_008817</name>
</gene>
<comment type="similarity">
    <text evidence="1">Belongs to the glycosyl hydrolase 5 (cellulase A) family.</text>
</comment>
<protein>
    <recommendedName>
        <fullName evidence="8">Glycoside hydrolase family 5 domain-containing protein</fullName>
    </recommendedName>
</protein>
<evidence type="ECO:0000256" key="1">
    <source>
        <dbReference type="ARBA" id="ARBA00005641"/>
    </source>
</evidence>
<dbReference type="AlphaFoldDB" id="A0A8H7ECS1"/>
<dbReference type="InterPro" id="IPR035398">
    <property type="entry name" value="Bac_rhamnosid_C"/>
</dbReference>
<dbReference type="SUPFAM" id="SSF48208">
    <property type="entry name" value="Six-hairpin glycosidases"/>
    <property type="match status" value="1"/>
</dbReference>
<evidence type="ECO:0000313" key="6">
    <source>
        <dbReference type="EMBL" id="KAF7672866.1"/>
    </source>
</evidence>
<keyword evidence="3" id="KW-0326">Glycosidase</keyword>
<dbReference type="InterPro" id="IPR001547">
    <property type="entry name" value="Glyco_hydro_5"/>
</dbReference>
<reference evidence="6" key="1">
    <citation type="submission" date="2020-01" db="EMBL/GenBank/DDBJ databases">
        <authorList>
            <person name="Feng Z.H.Z."/>
        </authorList>
    </citation>
    <scope>NUCLEOTIDE SEQUENCE</scope>
    <source>
        <strain evidence="6">CBS107.38</strain>
    </source>
</reference>
<dbReference type="FunFam" id="3.20.20.80:FF:000432">
    <property type="entry name" value="Uncharacterized protein"/>
    <property type="match status" value="1"/>
</dbReference>
<dbReference type="Pfam" id="PF26410">
    <property type="entry name" value="GH5_mannosidase"/>
    <property type="match status" value="1"/>
</dbReference>
<proteinExistence type="inferred from homology"/>
<dbReference type="Gene3D" id="2.60.420.10">
    <property type="entry name" value="Maltose phosphorylase, domain 3"/>
    <property type="match status" value="1"/>
</dbReference>
<dbReference type="PANTHER" id="PTHR34987">
    <property type="entry name" value="C, PUTATIVE (AFU_ORTHOLOGUE AFUA_3G02880)-RELATED"/>
    <property type="match status" value="1"/>
</dbReference>
<reference evidence="6" key="2">
    <citation type="submission" date="2020-08" db="EMBL/GenBank/DDBJ databases">
        <title>Draft Genome Sequence of Cumin Blight Pathogen Alternaria burnsii.</title>
        <authorList>
            <person name="Feng Z."/>
        </authorList>
    </citation>
    <scope>NUCLEOTIDE SEQUENCE</scope>
    <source>
        <strain evidence="6">CBS107.38</strain>
    </source>
</reference>
<dbReference type="Pfam" id="PF17390">
    <property type="entry name" value="Bac_rhamnosid_C"/>
    <property type="match status" value="1"/>
</dbReference>
<comment type="caution">
    <text evidence="6">The sequence shown here is derived from an EMBL/GenBank/DDBJ whole genome shotgun (WGS) entry which is preliminary data.</text>
</comment>
<sequence>MWQDGVRTVDMCTVSKGETSAPWEVTAGGTRIRGQHWASCRFSTRLANKTMRFQIYIEHGGASWAVHMVADGLIFCLDTATRELYACEGLSTEPTVLPVAEKGRWHIGDLDLNARLEVERVTRGDTVVVSVQGRRLAVMEGLNIKSIISGSANNTRSIAFGGPCQWVAVYRHLNVLRDEGEDLYQDTMLPHDQSRTLDGFQVGTNGLARTIDGAKRDRACFGGDLYVMDRSIAHSTMTFDAIAGSIELLTSHQTNEAYLGNLCLIQAPVHEWNKEPPTYAFCSLSFALLLVVAIKDYWLHTGDARTKTQCFQRLEHLMAYTAEHLSVGVVVALPPPSMHWFPLGGPIFGPSCPLNNAYDEALHAMSVMSDDPEAKQKYLSQAKKLKVEVLKRFYDASTGVYRLIENLPSDGICQDNKAHAVTIGLLPSHANDLEHLIDPQSQLPRAFRGLAHWSVADIISLYATGFAVEALFSRNHGLEAQRLIERVWGSMADTSNPNYYGGHWEAMKTDGTPHGHDTSLMHGWSTWPVSLLPRYLAGLQPAEPGWTSFRIAPVFAGLERINCTLATVAGSIGVEIKIDEAEGHGTLKVMAPFGVHAQLQPPREWIIQGPESIMGTGAWQNVLLFKPSVASGAQEYPDAMLQATPICAGGRVEKAESERPNITKSEMAGRKQKVTDACAMFEREGVKPSHIDGHQSSLISNTFIMQLLKYLLPLAMSASISAAQPLEERDISSSWAGVNSYFLHAYQKTDRLAVLDAVKDAKLKTLRIFISHTLQNNKDTGSVNMPDIEPQQVGTYDDTQLRAIDQLMLEARERGIKLVIAMHDRYQLGCWGNDTYVSKYKLPAIDCAKTPAAQNDVTFFYQDASPIYDFDNRLTYILQHKNQLISGAPQWKDLSDYIFAFNIQNEGQGHLRNNIAPAPKWWCDRSKKMRSIMGDSRILISTGGGNEFPNSDIPENWSCATLDLIDIHSYSGVSEWRNKAPIALQHAQAAKKLVLFEEFGATGSDKSSVVGQHIDIFNGLKVPWMVWQINKPGKGAADYEFWTNEATFGVVKQGAAKALSISAAQTFPNLV</sequence>
<evidence type="ECO:0000256" key="3">
    <source>
        <dbReference type="ARBA" id="ARBA00023295"/>
    </source>
</evidence>
<dbReference type="EMBL" id="JAAABM010000014">
    <property type="protein sequence ID" value="KAF7672866.1"/>
    <property type="molecule type" value="Genomic_DNA"/>
</dbReference>
<evidence type="ECO:0000259" key="4">
    <source>
        <dbReference type="Pfam" id="PF17390"/>
    </source>
</evidence>
<dbReference type="GO" id="GO:0004553">
    <property type="term" value="F:hydrolase activity, hydrolyzing O-glycosyl compounds"/>
    <property type="evidence" value="ECO:0007669"/>
    <property type="project" value="InterPro"/>
</dbReference>
<organism evidence="6 7">
    <name type="scientific">Alternaria burnsii</name>
    <dbReference type="NCBI Taxonomy" id="1187904"/>
    <lineage>
        <taxon>Eukaryota</taxon>
        <taxon>Fungi</taxon>
        <taxon>Dikarya</taxon>
        <taxon>Ascomycota</taxon>
        <taxon>Pezizomycotina</taxon>
        <taxon>Dothideomycetes</taxon>
        <taxon>Pleosporomycetidae</taxon>
        <taxon>Pleosporales</taxon>
        <taxon>Pleosporineae</taxon>
        <taxon>Pleosporaceae</taxon>
        <taxon>Alternaria</taxon>
        <taxon>Alternaria sect. Alternaria</taxon>
    </lineage>
</organism>
<dbReference type="Proteomes" id="UP000596902">
    <property type="component" value="Unassembled WGS sequence"/>
</dbReference>